<reference evidence="6 7" key="1">
    <citation type="submission" date="2016-04" db="EMBL/GenBank/DDBJ databases">
        <title>Evolutionary innovation and constraint leading to complex multicellularity in the Ascomycota.</title>
        <authorList>
            <person name="Cisse O."/>
            <person name="Nguyen A."/>
            <person name="Hewitt D.A."/>
            <person name="Jedd G."/>
            <person name="Stajich J.E."/>
        </authorList>
    </citation>
    <scope>NUCLEOTIDE SEQUENCE [LARGE SCALE GENOMIC DNA]</scope>
    <source>
        <strain evidence="6 7">DAH-3</strain>
    </source>
</reference>
<evidence type="ECO:0000256" key="3">
    <source>
        <dbReference type="SAM" id="MobiDB-lite"/>
    </source>
</evidence>
<dbReference type="InterPro" id="IPR045063">
    <property type="entry name" value="Dynamin_N"/>
</dbReference>
<dbReference type="GO" id="GO:0000266">
    <property type="term" value="P:mitochondrial fission"/>
    <property type="evidence" value="ECO:0007669"/>
    <property type="project" value="TreeGrafter"/>
</dbReference>
<evidence type="ECO:0000259" key="4">
    <source>
        <dbReference type="PROSITE" id="PS51388"/>
    </source>
</evidence>
<dbReference type="PANTHER" id="PTHR11566:SF21">
    <property type="entry name" value="DYNAMIN RELATED PROTEIN 1, ISOFORM A"/>
    <property type="match status" value="1"/>
</dbReference>
<dbReference type="Gene3D" id="1.20.120.1240">
    <property type="entry name" value="Dynamin, middle domain"/>
    <property type="match status" value="1"/>
</dbReference>
<dbReference type="GO" id="GO:0003924">
    <property type="term" value="F:GTPase activity"/>
    <property type="evidence" value="ECO:0007669"/>
    <property type="project" value="InterPro"/>
</dbReference>
<dbReference type="FunFam" id="3.40.50.300:FF:001425">
    <property type="entry name" value="Dynamin GTPase, putative"/>
    <property type="match status" value="1"/>
</dbReference>
<evidence type="ECO:0000259" key="5">
    <source>
        <dbReference type="PROSITE" id="PS51718"/>
    </source>
</evidence>
<dbReference type="PROSITE" id="PS51388">
    <property type="entry name" value="GED"/>
    <property type="match status" value="1"/>
</dbReference>
<dbReference type="PROSITE" id="PS51718">
    <property type="entry name" value="G_DYNAMIN_2"/>
    <property type="match status" value="1"/>
</dbReference>
<feature type="domain" description="GED" evidence="4">
    <location>
        <begin position="584"/>
        <end position="670"/>
    </location>
</feature>
<dbReference type="Pfam" id="PF00350">
    <property type="entry name" value="Dynamin_N"/>
    <property type="match status" value="1"/>
</dbReference>
<dbReference type="InterPro" id="IPR003130">
    <property type="entry name" value="GED"/>
</dbReference>
<proteinExistence type="predicted"/>
<dbReference type="OMA" id="VIANQFK"/>
<evidence type="ECO:0000256" key="2">
    <source>
        <dbReference type="ARBA" id="ARBA00023134"/>
    </source>
</evidence>
<feature type="domain" description="Dynamin-type G" evidence="5">
    <location>
        <begin position="47"/>
        <end position="333"/>
    </location>
</feature>
<dbReference type="InterPro" id="IPR027417">
    <property type="entry name" value="P-loop_NTPase"/>
</dbReference>
<dbReference type="InterPro" id="IPR000375">
    <property type="entry name" value="Dynamin_stalk"/>
</dbReference>
<dbReference type="GO" id="GO:0008017">
    <property type="term" value="F:microtubule binding"/>
    <property type="evidence" value="ECO:0007669"/>
    <property type="project" value="TreeGrafter"/>
</dbReference>
<dbReference type="InterPro" id="IPR022812">
    <property type="entry name" value="Dynamin"/>
</dbReference>
<dbReference type="Pfam" id="PF02212">
    <property type="entry name" value="GED"/>
    <property type="match status" value="1"/>
</dbReference>
<comment type="caution">
    <text evidence="6">The sequence shown here is derived from an EMBL/GenBank/DDBJ whole genome shotgun (WGS) entry which is preliminary data.</text>
</comment>
<dbReference type="GO" id="GO:0005874">
    <property type="term" value="C:microtubule"/>
    <property type="evidence" value="ECO:0007669"/>
    <property type="project" value="TreeGrafter"/>
</dbReference>
<keyword evidence="1" id="KW-0547">Nucleotide-binding</keyword>
<evidence type="ECO:0000313" key="6">
    <source>
        <dbReference type="EMBL" id="OLL24579.1"/>
    </source>
</evidence>
<dbReference type="Proteomes" id="UP000186594">
    <property type="component" value="Unassembled WGS sequence"/>
</dbReference>
<dbReference type="OrthoDB" id="415706at2759"/>
<dbReference type="Pfam" id="PF01031">
    <property type="entry name" value="Dynamin_M"/>
    <property type="match status" value="1"/>
</dbReference>
<accession>A0A1U7LPL6</accession>
<gene>
    <name evidence="6" type="ORF">NEOLI_004098</name>
</gene>
<dbReference type="GO" id="GO:0005739">
    <property type="term" value="C:mitochondrion"/>
    <property type="evidence" value="ECO:0007669"/>
    <property type="project" value="TreeGrafter"/>
</dbReference>
<dbReference type="GO" id="GO:0016020">
    <property type="term" value="C:membrane"/>
    <property type="evidence" value="ECO:0007669"/>
    <property type="project" value="TreeGrafter"/>
</dbReference>
<dbReference type="STRING" id="1198029.A0A1U7LPL6"/>
<dbReference type="SMART" id="SM00053">
    <property type="entry name" value="DYNc"/>
    <property type="match status" value="1"/>
</dbReference>
<dbReference type="InterPro" id="IPR030381">
    <property type="entry name" value="G_DYNAMIN_dom"/>
</dbReference>
<dbReference type="InterPro" id="IPR001401">
    <property type="entry name" value="Dynamin_GTPase"/>
</dbReference>
<organism evidence="6 7">
    <name type="scientific">Neolecta irregularis (strain DAH-3)</name>
    <dbReference type="NCBI Taxonomy" id="1198029"/>
    <lineage>
        <taxon>Eukaryota</taxon>
        <taxon>Fungi</taxon>
        <taxon>Dikarya</taxon>
        <taxon>Ascomycota</taxon>
        <taxon>Taphrinomycotina</taxon>
        <taxon>Neolectales</taxon>
        <taxon>Neolectaceae</taxon>
        <taxon>Neolecta</taxon>
    </lineage>
</organism>
<dbReference type="CDD" id="cd08771">
    <property type="entry name" value="DLP_1"/>
    <property type="match status" value="1"/>
</dbReference>
<dbReference type="PANTHER" id="PTHR11566">
    <property type="entry name" value="DYNAMIN"/>
    <property type="match status" value="1"/>
</dbReference>
<dbReference type="AlphaFoldDB" id="A0A1U7LPL6"/>
<keyword evidence="2" id="KW-0342">GTP-binding</keyword>
<dbReference type="GO" id="GO:0016559">
    <property type="term" value="P:peroxisome fission"/>
    <property type="evidence" value="ECO:0007669"/>
    <property type="project" value="TreeGrafter"/>
</dbReference>
<dbReference type="GO" id="GO:0005525">
    <property type="term" value="F:GTP binding"/>
    <property type="evidence" value="ECO:0007669"/>
    <property type="project" value="InterPro"/>
</dbReference>
<dbReference type="Gene3D" id="3.40.50.300">
    <property type="entry name" value="P-loop containing nucleotide triphosphate hydrolases"/>
    <property type="match status" value="1"/>
</dbReference>
<dbReference type="InterPro" id="IPR020850">
    <property type="entry name" value="GED_dom"/>
</dbReference>
<evidence type="ECO:0000313" key="7">
    <source>
        <dbReference type="Proteomes" id="UP000186594"/>
    </source>
</evidence>
<name>A0A1U7LPL6_NEOID</name>
<sequence length="670" mass="75801">MSADGNGTAGKDRSDGGLHIESPFMTMDHSRLLDKVDKLRALQMNSVISLPQIVVCGDQSSGKSSVLEALTQIPFPRSDGLCTKFATQVILRRASKTSVRVQIIPDCKRPEAEQRALQSVDIKLKKLEDMTILIEEASKHMGVQSSSSTSTFSSDILSIEVSGPKQPHLTVVDLPGYIRTTSGNQTKKDITLIYDLVKDYISDKRSIILAVIPANVDVANAEILEKASEADPNKTRTLGVITKPDLVDNGAENQVLDLAANVTKPLKLGYFIVRNRNYNELKSASDSKARNKSEAAFFAQSPWSEINKTRIGIDRLRLYLSDLLQEHIFKELPQVRDEVHSNRRKCEKQLKGMPPEMGTLPQKQIFLSKIIREYQEKVKDALSGEYDGEIFADGEGRIRCILQNLNEKFSSEMTLNGHKFDLLKEPDKSIAWVRSCYQESRGDELPGSMNSRVLVTLFRQLAEPWLKISRRHLNRSGEACQKSTEHILKMIVKDSKLFAGLKNILFEQLQENFENAEIKLDELLETERDGILLTYNHHYTDKVKHSRKNRMKEVVGKSVKKENEDRYAAATGIAQEMTNEHSALLDIMDCLAAYYDVSRKRFVDNVTIQAIEREMVKVLKYVIPEDICFEMGEEEIDDLISEPKHVSEERKMLIQKIKSLKEAEDILKSA</sequence>
<protein>
    <submittedName>
        <fullName evidence="6">Interferon-induced GTP-binding protein Mx2</fullName>
    </submittedName>
</protein>
<dbReference type="GO" id="GO:0048312">
    <property type="term" value="P:intracellular distribution of mitochondria"/>
    <property type="evidence" value="ECO:0007669"/>
    <property type="project" value="TreeGrafter"/>
</dbReference>
<dbReference type="GO" id="GO:0006897">
    <property type="term" value="P:endocytosis"/>
    <property type="evidence" value="ECO:0007669"/>
    <property type="project" value="TreeGrafter"/>
</dbReference>
<dbReference type="EMBL" id="LXFE01000726">
    <property type="protein sequence ID" value="OLL24579.1"/>
    <property type="molecule type" value="Genomic_DNA"/>
</dbReference>
<keyword evidence="7" id="KW-1185">Reference proteome</keyword>
<dbReference type="PRINTS" id="PR00195">
    <property type="entry name" value="DYNAMIN"/>
</dbReference>
<dbReference type="SUPFAM" id="SSF52540">
    <property type="entry name" value="P-loop containing nucleoside triphosphate hydrolases"/>
    <property type="match status" value="1"/>
</dbReference>
<evidence type="ECO:0000256" key="1">
    <source>
        <dbReference type="ARBA" id="ARBA00022741"/>
    </source>
</evidence>
<feature type="region of interest" description="Disordered" evidence="3">
    <location>
        <begin position="1"/>
        <end position="21"/>
    </location>
</feature>